<dbReference type="Proteomes" id="UP001626628">
    <property type="component" value="Chromosome"/>
</dbReference>
<feature type="compositionally biased region" description="Low complexity" evidence="7">
    <location>
        <begin position="9"/>
        <end position="20"/>
    </location>
</feature>
<feature type="transmembrane region" description="Helical" evidence="8">
    <location>
        <begin position="275"/>
        <end position="296"/>
    </location>
</feature>
<dbReference type="PANTHER" id="PTHR10464:SF4">
    <property type="entry name" value="UREA TRANSPORTER"/>
    <property type="match status" value="1"/>
</dbReference>
<keyword evidence="4 8" id="KW-0812">Transmembrane</keyword>
<reference evidence="9 10" key="1">
    <citation type="submission" date="2024-03" db="EMBL/GenBank/DDBJ databases">
        <title>The complete genome of Streptomyces sirii sp.nov.</title>
        <authorList>
            <person name="Zakalyukina Y.V."/>
            <person name="Belik A.R."/>
            <person name="Biryukov M.V."/>
            <person name="Baturina O.A."/>
            <person name="Kabilov M.R."/>
        </authorList>
    </citation>
    <scope>NUCLEOTIDE SEQUENCE [LARGE SCALE GENOMIC DNA]</scope>
    <source>
        <strain evidence="9 10">BP-8</strain>
    </source>
</reference>
<dbReference type="RefSeq" id="WP_407287422.1">
    <property type="nucleotide sequence ID" value="NZ_CP147982.1"/>
</dbReference>
<evidence type="ECO:0000256" key="4">
    <source>
        <dbReference type="ARBA" id="ARBA00022692"/>
    </source>
</evidence>
<gene>
    <name evidence="9" type="ORF">WAB15_23155</name>
</gene>
<dbReference type="PANTHER" id="PTHR10464">
    <property type="entry name" value="UREA TRANSPORTER"/>
    <property type="match status" value="1"/>
</dbReference>
<name>A0ABZ2QQD6_9ACTN</name>
<dbReference type="InterPro" id="IPR029020">
    <property type="entry name" value="Ammonium/urea_transptr"/>
</dbReference>
<organism evidence="9 10">
    <name type="scientific">Streptomyces sirii</name>
    <dbReference type="NCBI Taxonomy" id="3127701"/>
    <lineage>
        <taxon>Bacteria</taxon>
        <taxon>Bacillati</taxon>
        <taxon>Actinomycetota</taxon>
        <taxon>Actinomycetes</taxon>
        <taxon>Kitasatosporales</taxon>
        <taxon>Streptomycetaceae</taxon>
        <taxon>Streptomyces</taxon>
    </lineage>
</organism>
<keyword evidence="6 8" id="KW-0472">Membrane</keyword>
<evidence type="ECO:0000313" key="10">
    <source>
        <dbReference type="Proteomes" id="UP001626628"/>
    </source>
</evidence>
<keyword evidence="3" id="KW-1003">Cell membrane</keyword>
<feature type="transmembrane region" description="Helical" evidence="8">
    <location>
        <begin position="141"/>
        <end position="160"/>
    </location>
</feature>
<feature type="transmembrane region" description="Helical" evidence="8">
    <location>
        <begin position="191"/>
        <end position="216"/>
    </location>
</feature>
<sequence>MITPDTWKPATPETTAEAPARPGPLRLATQLVRSFGQLSLLTNVWTGVLFMLAVFVGNWQAGTFGLLGAVVSTAAAYAMGVERRTIDLGTQGFSGCLTGIALYVFLGPHPSTYALTIGGAVVCVLAYSALTAMVAPWRLPVLTAPFCVVVGVVLTAAPAFTRVWPGGSSAALPLAAVPGVEYTWTDLWHGFFANISQVGLSAHWYVGAIMLVGLFVGGIRHGLAAVVGSALAVALSWALGAPPAGVAAGVYGYNAVLVAVAMGGIFLARTVPNALYTMVAVAVTTVLTAALNAYFAPFGGRTLSWPFIVTTWLFLAAAASLPQIRRTD</sequence>
<feature type="region of interest" description="Disordered" evidence="7">
    <location>
        <begin position="1"/>
        <end position="21"/>
    </location>
</feature>
<keyword evidence="10" id="KW-1185">Reference proteome</keyword>
<protein>
    <submittedName>
        <fullName evidence="9">Urea transporter</fullName>
    </submittedName>
</protein>
<feature type="transmembrane region" description="Helical" evidence="8">
    <location>
        <begin position="246"/>
        <end position="268"/>
    </location>
</feature>
<evidence type="ECO:0000256" key="6">
    <source>
        <dbReference type="ARBA" id="ARBA00023136"/>
    </source>
</evidence>
<evidence type="ECO:0000313" key="9">
    <source>
        <dbReference type="EMBL" id="WXK78650.1"/>
    </source>
</evidence>
<evidence type="ECO:0000256" key="7">
    <source>
        <dbReference type="SAM" id="MobiDB-lite"/>
    </source>
</evidence>
<evidence type="ECO:0000256" key="1">
    <source>
        <dbReference type="ARBA" id="ARBA00004651"/>
    </source>
</evidence>
<dbReference type="Gene3D" id="1.10.3430.10">
    <property type="entry name" value="Ammonium transporter AmtB like domains"/>
    <property type="match status" value="1"/>
</dbReference>
<feature type="transmembrane region" description="Helical" evidence="8">
    <location>
        <begin position="62"/>
        <end position="81"/>
    </location>
</feature>
<evidence type="ECO:0000256" key="5">
    <source>
        <dbReference type="ARBA" id="ARBA00022989"/>
    </source>
</evidence>
<evidence type="ECO:0000256" key="8">
    <source>
        <dbReference type="SAM" id="Phobius"/>
    </source>
</evidence>
<dbReference type="EMBL" id="CP147982">
    <property type="protein sequence ID" value="WXK78650.1"/>
    <property type="molecule type" value="Genomic_DNA"/>
</dbReference>
<proteinExistence type="inferred from homology"/>
<dbReference type="Pfam" id="PF03253">
    <property type="entry name" value="UT"/>
    <property type="match status" value="1"/>
</dbReference>
<feature type="transmembrane region" description="Helical" evidence="8">
    <location>
        <begin position="35"/>
        <end position="56"/>
    </location>
</feature>
<comment type="subcellular location">
    <subcellularLocation>
        <location evidence="1">Cell membrane</location>
        <topology evidence="1">Multi-pass membrane protein</topology>
    </subcellularLocation>
</comment>
<feature type="transmembrane region" description="Helical" evidence="8">
    <location>
        <begin position="88"/>
        <end position="106"/>
    </location>
</feature>
<feature type="transmembrane region" description="Helical" evidence="8">
    <location>
        <begin position="112"/>
        <end position="134"/>
    </location>
</feature>
<evidence type="ECO:0000256" key="3">
    <source>
        <dbReference type="ARBA" id="ARBA00022475"/>
    </source>
</evidence>
<accession>A0ABZ2QQD6</accession>
<evidence type="ECO:0000256" key="2">
    <source>
        <dbReference type="ARBA" id="ARBA00005914"/>
    </source>
</evidence>
<feature type="transmembrane region" description="Helical" evidence="8">
    <location>
        <begin position="302"/>
        <end position="321"/>
    </location>
</feature>
<feature type="transmembrane region" description="Helical" evidence="8">
    <location>
        <begin position="223"/>
        <end position="240"/>
    </location>
</feature>
<dbReference type="InterPro" id="IPR004937">
    <property type="entry name" value="Urea_transporter"/>
</dbReference>
<keyword evidence="5 8" id="KW-1133">Transmembrane helix</keyword>
<comment type="similarity">
    <text evidence="2">Belongs to the urea transporter family.</text>
</comment>